<sequence length="97" mass="10206">PIPSPGSVAPTGGYGNFHPGASRAAQRGQAALPRDERQEIGQGCDEGTTYDGTGFSARGSDFIEGGRMTGYDLRLHGCGRRGEVDLDPGREAREQAQ</sequence>
<accession>A0ABP0HU31</accession>
<feature type="non-terminal residue" evidence="2">
    <location>
        <position position="1"/>
    </location>
</feature>
<comment type="caution">
    <text evidence="2">The sequence shown here is derived from an EMBL/GenBank/DDBJ whole genome shotgun (WGS) entry which is preliminary data.</text>
</comment>
<dbReference type="EMBL" id="CAXAMN010001320">
    <property type="protein sequence ID" value="CAK8993734.1"/>
    <property type="molecule type" value="Genomic_DNA"/>
</dbReference>
<protein>
    <submittedName>
        <fullName evidence="2">Uncharacterized protein</fullName>
    </submittedName>
</protein>
<reference evidence="2 3" key="1">
    <citation type="submission" date="2024-02" db="EMBL/GenBank/DDBJ databases">
        <authorList>
            <person name="Chen Y."/>
            <person name="Shah S."/>
            <person name="Dougan E. K."/>
            <person name="Thang M."/>
            <person name="Chan C."/>
        </authorList>
    </citation>
    <scope>NUCLEOTIDE SEQUENCE [LARGE SCALE GENOMIC DNA]</scope>
</reference>
<organism evidence="2 3">
    <name type="scientific">Durusdinium trenchii</name>
    <dbReference type="NCBI Taxonomy" id="1381693"/>
    <lineage>
        <taxon>Eukaryota</taxon>
        <taxon>Sar</taxon>
        <taxon>Alveolata</taxon>
        <taxon>Dinophyceae</taxon>
        <taxon>Suessiales</taxon>
        <taxon>Symbiodiniaceae</taxon>
        <taxon>Durusdinium</taxon>
    </lineage>
</organism>
<feature type="region of interest" description="Disordered" evidence="1">
    <location>
        <begin position="1"/>
        <end position="97"/>
    </location>
</feature>
<proteinExistence type="predicted"/>
<feature type="non-terminal residue" evidence="2">
    <location>
        <position position="97"/>
    </location>
</feature>
<evidence type="ECO:0000256" key="1">
    <source>
        <dbReference type="SAM" id="MobiDB-lite"/>
    </source>
</evidence>
<dbReference type="Proteomes" id="UP001642484">
    <property type="component" value="Unassembled WGS sequence"/>
</dbReference>
<evidence type="ECO:0000313" key="2">
    <source>
        <dbReference type="EMBL" id="CAK8993734.1"/>
    </source>
</evidence>
<gene>
    <name evidence="2" type="ORF">CCMP2556_LOCUS3356</name>
</gene>
<name>A0ABP0HU31_9DINO</name>
<keyword evidence="3" id="KW-1185">Reference proteome</keyword>
<evidence type="ECO:0000313" key="3">
    <source>
        <dbReference type="Proteomes" id="UP001642484"/>
    </source>
</evidence>
<feature type="compositionally biased region" description="Basic and acidic residues" evidence="1">
    <location>
        <begin position="80"/>
        <end position="97"/>
    </location>
</feature>
<feature type="compositionally biased region" description="Low complexity" evidence="1">
    <location>
        <begin position="20"/>
        <end position="31"/>
    </location>
</feature>